<reference evidence="1" key="1">
    <citation type="journal article" date="2016" name="Mol. Biol. Evol.">
        <title>Comparative Genomics of Early-Diverging Mushroom-Forming Fungi Provides Insights into the Origins of Lignocellulose Decay Capabilities.</title>
        <authorList>
            <person name="Nagy L.G."/>
            <person name="Riley R."/>
            <person name="Tritt A."/>
            <person name="Adam C."/>
            <person name="Daum C."/>
            <person name="Floudas D."/>
            <person name="Sun H."/>
            <person name="Yadav J.S."/>
            <person name="Pangilinan J."/>
            <person name="Larsson K.H."/>
            <person name="Matsuura K."/>
            <person name="Barry K."/>
            <person name="Labutti K."/>
            <person name="Kuo R."/>
            <person name="Ohm R.A."/>
            <person name="Bhattacharya S.S."/>
            <person name="Shirouzu T."/>
            <person name="Yoshinaga Y."/>
            <person name="Martin F.M."/>
            <person name="Grigoriev I.V."/>
            <person name="Hibbett D.S."/>
        </authorList>
    </citation>
    <scope>NUCLEOTIDE SEQUENCE [LARGE SCALE GENOMIC DNA]</scope>
    <source>
        <strain evidence="1">CBS 109695</strain>
    </source>
</reference>
<evidence type="ECO:0000313" key="1">
    <source>
        <dbReference type="EMBL" id="KZP03055.1"/>
    </source>
</evidence>
<dbReference type="OrthoDB" id="3227343at2759"/>
<name>A0A167TL85_9AGAM</name>
<organism evidence="1">
    <name type="scientific">Athelia psychrophila</name>
    <dbReference type="NCBI Taxonomy" id="1759441"/>
    <lineage>
        <taxon>Eukaryota</taxon>
        <taxon>Fungi</taxon>
        <taxon>Dikarya</taxon>
        <taxon>Basidiomycota</taxon>
        <taxon>Agaricomycotina</taxon>
        <taxon>Agaricomycetes</taxon>
        <taxon>Agaricomycetidae</taxon>
        <taxon>Atheliales</taxon>
        <taxon>Atheliaceae</taxon>
        <taxon>Athelia</taxon>
    </lineage>
</organism>
<feature type="non-terminal residue" evidence="1">
    <location>
        <position position="86"/>
    </location>
</feature>
<dbReference type="EMBL" id="KV418183">
    <property type="protein sequence ID" value="KZP03055.1"/>
    <property type="molecule type" value="Genomic_DNA"/>
</dbReference>
<dbReference type="AlphaFoldDB" id="A0A167TL85"/>
<protein>
    <submittedName>
        <fullName evidence="1">Uncharacterized protein</fullName>
    </submittedName>
</protein>
<gene>
    <name evidence="1" type="ORF">FIBSPDRAFT_696838</name>
</gene>
<sequence length="86" mass="9801">MNSASSSTTGYAPFVLNYGRMPDSMLWRQDTGYPGVRKFAQNMKDAIMSAHNAIITKRVKQTRFANRKRKQAPFIKGDHVYLSTED</sequence>
<accession>A0A167TL85</accession>
<proteinExistence type="predicted"/>